<reference evidence="3" key="1">
    <citation type="journal article" date="2020" name="Int. J. Syst. Evol. Microbiol.">
        <title>Alteromonas alba sp. nov., a marine bacterium isolated from the seawater of the West Pacific Ocean.</title>
        <authorList>
            <person name="Sun C."/>
            <person name="Wu Y.-H."/>
            <person name="Xamxidin M."/>
            <person name="Cheng H."/>
            <person name="Xu X.-W."/>
        </authorList>
    </citation>
    <scope>NUCLEOTIDE SEQUENCE [LARGE SCALE GENOMIC DNA]</scope>
    <source>
        <strain evidence="3">190</strain>
    </source>
</reference>
<dbReference type="Gene3D" id="3.40.50.1820">
    <property type="entry name" value="alpha/beta hydrolase"/>
    <property type="match status" value="1"/>
</dbReference>
<sequence length="177" mass="19709">MITLLDKELCVKVIFSHGKESGPWGTKIRFLANIAEEMGCQIQSIDYSDTLDPEKRVERLMQSIPKDDPEVLLVGSSMGGYVSLVTALQHKVRGVFLLAPAVAMPGYKVQSYPVSCPVTCVHGWQDEIIPAENILNFAKQLNITLHLIPGDHRLNDSLKAVGVLFKQFLFERLTDQS</sequence>
<proteinExistence type="predicted"/>
<comment type="caution">
    <text evidence="2">The sequence shown here is derived from an EMBL/GenBank/DDBJ whole genome shotgun (WGS) entry which is preliminary data.</text>
</comment>
<dbReference type="PANTHER" id="PTHR16138">
    <property type="entry name" value="MYCOPHENOLIC ACID ACYL-GLUCURONIDE ESTERASE, MITOCHONDRIAL"/>
    <property type="match status" value="1"/>
</dbReference>
<organism evidence="2 3">
    <name type="scientific">Alteromonas alba</name>
    <dbReference type="NCBI Taxonomy" id="2079529"/>
    <lineage>
        <taxon>Bacteria</taxon>
        <taxon>Pseudomonadati</taxon>
        <taxon>Pseudomonadota</taxon>
        <taxon>Gammaproteobacteria</taxon>
        <taxon>Alteromonadales</taxon>
        <taxon>Alteromonadaceae</taxon>
        <taxon>Alteromonas/Salinimonas group</taxon>
        <taxon>Alteromonas</taxon>
    </lineage>
</organism>
<dbReference type="GO" id="GO:0004553">
    <property type="term" value="F:hydrolase activity, hydrolyzing O-glycosyl compounds"/>
    <property type="evidence" value="ECO:0007669"/>
    <property type="project" value="TreeGrafter"/>
</dbReference>
<accession>A0A2S9VF55</accession>
<dbReference type="SUPFAM" id="SSF53474">
    <property type="entry name" value="alpha/beta-Hydrolases"/>
    <property type="match status" value="1"/>
</dbReference>
<gene>
    <name evidence="2" type="ORF">C6Y40_02530</name>
</gene>
<keyword evidence="3" id="KW-1185">Reference proteome</keyword>
<dbReference type="EMBL" id="PVNP01000016">
    <property type="protein sequence ID" value="PRO75102.1"/>
    <property type="molecule type" value="Genomic_DNA"/>
</dbReference>
<keyword evidence="1 2" id="KW-0378">Hydrolase</keyword>
<dbReference type="InterPro" id="IPR008886">
    <property type="entry name" value="UPF0227/Esterase_YqiA"/>
</dbReference>
<dbReference type="InterPro" id="IPR029058">
    <property type="entry name" value="AB_hydrolase_fold"/>
</dbReference>
<dbReference type="Pfam" id="PF05728">
    <property type="entry name" value="UPF0227"/>
    <property type="match status" value="1"/>
</dbReference>
<evidence type="ECO:0000313" key="2">
    <source>
        <dbReference type="EMBL" id="PRO75102.1"/>
    </source>
</evidence>
<dbReference type="AlphaFoldDB" id="A0A2S9VF55"/>
<evidence type="ECO:0000313" key="3">
    <source>
        <dbReference type="Proteomes" id="UP000238949"/>
    </source>
</evidence>
<protein>
    <submittedName>
        <fullName evidence="2">Alpha/beta hydrolase</fullName>
    </submittedName>
</protein>
<dbReference type="Proteomes" id="UP000238949">
    <property type="component" value="Unassembled WGS sequence"/>
</dbReference>
<dbReference type="InterPro" id="IPR052382">
    <property type="entry name" value="ABHD10_acyl-thioesterase"/>
</dbReference>
<dbReference type="OrthoDB" id="264572at2"/>
<evidence type="ECO:0000256" key="1">
    <source>
        <dbReference type="ARBA" id="ARBA00022801"/>
    </source>
</evidence>
<name>A0A2S9VF55_9ALTE</name>
<dbReference type="PANTHER" id="PTHR16138:SF7">
    <property type="entry name" value="PALMITOYL-PROTEIN THIOESTERASE ABHD10, MITOCHONDRIAL"/>
    <property type="match status" value="1"/>
</dbReference>